<proteinExistence type="predicted"/>
<evidence type="ECO:0000259" key="2">
    <source>
        <dbReference type="Pfam" id="PF26249"/>
    </source>
</evidence>
<gene>
    <name evidence="3" type="ORF">OLEA9_A060596</name>
</gene>
<reference evidence="3 4" key="1">
    <citation type="submission" date="2019-12" db="EMBL/GenBank/DDBJ databases">
        <authorList>
            <person name="Alioto T."/>
            <person name="Alioto T."/>
            <person name="Gomez Garrido J."/>
        </authorList>
    </citation>
    <scope>NUCLEOTIDE SEQUENCE [LARGE SCALE GENOMIC DNA]</scope>
</reference>
<evidence type="ECO:0000313" key="3">
    <source>
        <dbReference type="EMBL" id="CAA3004611.1"/>
    </source>
</evidence>
<dbReference type="AlphaFoldDB" id="A0A8S0TLL6"/>
<sequence>MEVGLQEVPLPESVEMIILRICHQQSQPPLKPYARSLLAAIGEQAAIEVLTTISSSPIKFSFSGYIRKLVLDSYPIQGSSVLAAYNYQPSPQAQKLLSPSTASGCNYNSSNKK</sequence>
<keyword evidence="4" id="KW-1185">Reference proteome</keyword>
<feature type="domain" description="RDRP3-5 N-terminal" evidence="2">
    <location>
        <begin position="7"/>
        <end position="78"/>
    </location>
</feature>
<organism evidence="3 4">
    <name type="scientific">Olea europaea subsp. europaea</name>
    <dbReference type="NCBI Taxonomy" id="158383"/>
    <lineage>
        <taxon>Eukaryota</taxon>
        <taxon>Viridiplantae</taxon>
        <taxon>Streptophyta</taxon>
        <taxon>Embryophyta</taxon>
        <taxon>Tracheophyta</taxon>
        <taxon>Spermatophyta</taxon>
        <taxon>Magnoliopsida</taxon>
        <taxon>eudicotyledons</taxon>
        <taxon>Gunneridae</taxon>
        <taxon>Pentapetalae</taxon>
        <taxon>asterids</taxon>
        <taxon>lamiids</taxon>
        <taxon>Lamiales</taxon>
        <taxon>Oleaceae</taxon>
        <taxon>Oleeae</taxon>
        <taxon>Olea</taxon>
    </lineage>
</organism>
<dbReference type="Proteomes" id="UP000594638">
    <property type="component" value="Unassembled WGS sequence"/>
</dbReference>
<accession>A0A8S0TLL6</accession>
<protein>
    <recommendedName>
        <fullName evidence="2">RDRP3-5 N-terminal domain-containing protein</fullName>
    </recommendedName>
</protein>
<dbReference type="EMBL" id="CACTIH010006322">
    <property type="protein sequence ID" value="CAA3004611.1"/>
    <property type="molecule type" value="Genomic_DNA"/>
</dbReference>
<feature type="region of interest" description="Disordered" evidence="1">
    <location>
        <begin position="93"/>
        <end position="113"/>
    </location>
</feature>
<name>A0A8S0TLL6_OLEEU</name>
<evidence type="ECO:0000313" key="4">
    <source>
        <dbReference type="Proteomes" id="UP000594638"/>
    </source>
</evidence>
<evidence type="ECO:0000256" key="1">
    <source>
        <dbReference type="SAM" id="MobiDB-lite"/>
    </source>
</evidence>
<dbReference type="Gramene" id="OE9A060596T1">
    <property type="protein sequence ID" value="OE9A060596C1"/>
    <property type="gene ID" value="OE9A060596"/>
</dbReference>
<dbReference type="Pfam" id="PF26249">
    <property type="entry name" value="4HB_RdRP3_N"/>
    <property type="match status" value="1"/>
</dbReference>
<dbReference type="InterPro" id="IPR058697">
    <property type="entry name" value="RDRP3-5_N"/>
</dbReference>
<dbReference type="OrthoDB" id="6513042at2759"/>
<comment type="caution">
    <text evidence="3">The sequence shown here is derived from an EMBL/GenBank/DDBJ whole genome shotgun (WGS) entry which is preliminary data.</text>
</comment>
<feature type="non-terminal residue" evidence="3">
    <location>
        <position position="113"/>
    </location>
</feature>